<dbReference type="GO" id="GO:0004553">
    <property type="term" value="F:hydrolase activity, hydrolyzing O-glycosyl compounds"/>
    <property type="evidence" value="ECO:0007669"/>
    <property type="project" value="InterPro"/>
</dbReference>
<evidence type="ECO:0000259" key="1">
    <source>
        <dbReference type="Pfam" id="PF02350"/>
    </source>
</evidence>
<dbReference type="InterPro" id="IPR020004">
    <property type="entry name" value="UDP-GlcNAc_Epase"/>
</dbReference>
<sequence>MTRRKICVVTTSRADFGLLQKLMQCIDADRALELQVIASGMHLAAKFGRTVREIEAAGIKVDRKIKLSLIGGSALANAKSIGVGIPRFGDAFTELRPAIVVLLGDRFEILAPATAALMLQIPIAHIHGGERSEGAIDESIRHAITKMAALHFAATETYRRRIIQMGESPKQVFNFGAPGLDQLYDCGLLTRVQLEEELGLSLQEPVALVTYHPVTRNSESTEVQIKSLVGAIRASGLKAVFTMANADAQGSLINIRLQAACAQNPERFKWIPHLGHRRYLSCLKHFTLMVGNSSSGLIEAPSFRLPVVNIGERQRGRVRSPNVIDVRCSQAAIQHGIKRATSPRFRHLLRGMRNPYDRFHDGLASERIKDILKSVEVSGDLLTKRFYDLPRK</sequence>
<dbReference type="PANTHER" id="PTHR43174:SF3">
    <property type="entry name" value="UDP-N-ACETYLGLUCOSAMINE 2-EPIMERASE"/>
    <property type="match status" value="1"/>
</dbReference>
<dbReference type="EMBL" id="CP121196">
    <property type="protein sequence ID" value="XBH15613.1"/>
    <property type="molecule type" value="Genomic_DNA"/>
</dbReference>
<dbReference type="EC" id="3.2.1.183" evidence="2"/>
<dbReference type="InterPro" id="IPR029767">
    <property type="entry name" value="WecB-like"/>
</dbReference>
<dbReference type="AlphaFoldDB" id="A0AAU7DEN7"/>
<dbReference type="CDD" id="cd03786">
    <property type="entry name" value="GTB_UDP-GlcNAc_2-Epimerase"/>
    <property type="match status" value="1"/>
</dbReference>
<dbReference type="GO" id="GO:0006047">
    <property type="term" value="P:UDP-N-acetylglucosamine metabolic process"/>
    <property type="evidence" value="ECO:0007669"/>
    <property type="project" value="InterPro"/>
</dbReference>
<keyword evidence="2" id="KW-0378">Hydrolase</keyword>
<dbReference type="NCBIfam" id="TIGR03568">
    <property type="entry name" value="NeuC_NnaA"/>
    <property type="match status" value="1"/>
</dbReference>
<organism evidence="2">
    <name type="scientific">Telmatobacter sp. DSM 110680</name>
    <dbReference type="NCBI Taxonomy" id="3036704"/>
    <lineage>
        <taxon>Bacteria</taxon>
        <taxon>Pseudomonadati</taxon>
        <taxon>Acidobacteriota</taxon>
        <taxon>Terriglobia</taxon>
        <taxon>Terriglobales</taxon>
        <taxon>Acidobacteriaceae</taxon>
        <taxon>Telmatobacter</taxon>
    </lineage>
</organism>
<proteinExistence type="predicted"/>
<evidence type="ECO:0000313" key="2">
    <source>
        <dbReference type="EMBL" id="XBH15613.1"/>
    </source>
</evidence>
<dbReference type="Pfam" id="PF02350">
    <property type="entry name" value="Epimerase_2"/>
    <property type="match status" value="1"/>
</dbReference>
<protein>
    <submittedName>
        <fullName evidence="2">UDP-N-acetylglucosamine 2-epimerase</fullName>
        <ecNumber evidence="2">3.2.1.183</ecNumber>
    </submittedName>
</protein>
<dbReference type="SUPFAM" id="SSF53756">
    <property type="entry name" value="UDP-Glycosyltransferase/glycogen phosphorylase"/>
    <property type="match status" value="1"/>
</dbReference>
<dbReference type="PANTHER" id="PTHR43174">
    <property type="entry name" value="UDP-N-ACETYLGLUCOSAMINE 2-EPIMERASE"/>
    <property type="match status" value="1"/>
</dbReference>
<name>A0AAU7DEN7_9BACT</name>
<feature type="domain" description="UDP-N-acetylglucosamine 2-epimerase" evidence="1">
    <location>
        <begin position="26"/>
        <end position="373"/>
    </location>
</feature>
<reference evidence="2" key="1">
    <citation type="submission" date="2023-03" db="EMBL/GenBank/DDBJ databases">
        <title>Edaphobacter sp.</title>
        <authorList>
            <person name="Huber K.J."/>
            <person name="Papendorf J."/>
            <person name="Pilke C."/>
            <person name="Bunk B."/>
            <person name="Sproeer C."/>
            <person name="Pester M."/>
        </authorList>
    </citation>
    <scope>NUCLEOTIDE SEQUENCE</scope>
    <source>
        <strain evidence="2">DSM 110680</strain>
    </source>
</reference>
<accession>A0AAU7DEN7</accession>
<dbReference type="RefSeq" id="WP_348260846.1">
    <property type="nucleotide sequence ID" value="NZ_CP121196.1"/>
</dbReference>
<dbReference type="InterPro" id="IPR003331">
    <property type="entry name" value="UDP_GlcNAc_Epimerase_2_dom"/>
</dbReference>
<gene>
    <name evidence="2" type="primary">neuC</name>
    <name evidence="2" type="ORF">P8935_13645</name>
</gene>
<dbReference type="Gene3D" id="3.40.50.2000">
    <property type="entry name" value="Glycogen Phosphorylase B"/>
    <property type="match status" value="2"/>
</dbReference>
<keyword evidence="2" id="KW-0326">Glycosidase</keyword>